<sequence>MEKRTAHYDLSAVVVLVRQHRAAAFTKTALDGGRRMGLTVSEMIEAVCRLTPRRLYKSMTTHADSAVWQDVYHADTPAGQAYVKLTLRADGAPVIQFKELDP</sequence>
<dbReference type="EMBL" id="NQVN01000029">
    <property type="protein sequence ID" value="PIO96609.1"/>
    <property type="molecule type" value="Genomic_DNA"/>
</dbReference>
<organism evidence="1 2">
    <name type="scientific">Pleomorphomonas carboxyditropha</name>
    <dbReference type="NCBI Taxonomy" id="2023338"/>
    <lineage>
        <taxon>Bacteria</taxon>
        <taxon>Pseudomonadati</taxon>
        <taxon>Pseudomonadota</taxon>
        <taxon>Alphaproteobacteria</taxon>
        <taxon>Hyphomicrobiales</taxon>
        <taxon>Pleomorphomonadaceae</taxon>
        <taxon>Pleomorphomonas</taxon>
    </lineage>
</organism>
<dbReference type="GO" id="GO:0009372">
    <property type="term" value="P:quorum sensing"/>
    <property type="evidence" value="ECO:0007669"/>
    <property type="project" value="InterPro"/>
</dbReference>
<dbReference type="InterPro" id="IPR031451">
    <property type="entry name" value="MqsR_toxin"/>
</dbReference>
<evidence type="ECO:0000313" key="2">
    <source>
        <dbReference type="Proteomes" id="UP000231070"/>
    </source>
</evidence>
<dbReference type="GO" id="GO:0017148">
    <property type="term" value="P:negative regulation of translation"/>
    <property type="evidence" value="ECO:0007669"/>
    <property type="project" value="InterPro"/>
</dbReference>
<proteinExistence type="predicted"/>
<dbReference type="Gene3D" id="3.30.2310.40">
    <property type="match status" value="1"/>
</dbReference>
<accession>A0A2G9WPG3</accession>
<comment type="caution">
    <text evidence="1">The sequence shown here is derived from an EMBL/GenBank/DDBJ whole genome shotgun (WGS) entry which is preliminary data.</text>
</comment>
<evidence type="ECO:0000313" key="1">
    <source>
        <dbReference type="EMBL" id="PIO96609.1"/>
    </source>
</evidence>
<dbReference type="CDD" id="cd12869">
    <property type="entry name" value="MqsR"/>
    <property type="match status" value="1"/>
</dbReference>
<keyword evidence="2" id="KW-1185">Reference proteome</keyword>
<dbReference type="RefSeq" id="WP_100083139.1">
    <property type="nucleotide sequence ID" value="NZ_NQVN01000029.1"/>
</dbReference>
<reference evidence="1 2" key="1">
    <citation type="submission" date="2017-08" db="EMBL/GenBank/DDBJ databases">
        <title>Pleomorphomonas carboxidotrophicus sp. nov., a new mesophilic hydrogenogenic carboxidotroph.</title>
        <authorList>
            <person name="Esquivel-Elizondo S."/>
            <person name="Krajmalnik-Brown R."/>
            <person name="Maldonado J."/>
        </authorList>
    </citation>
    <scope>NUCLEOTIDE SEQUENCE [LARGE SCALE GENOMIC DNA]</scope>
    <source>
        <strain evidence="1 2">SVCO-16</strain>
    </source>
</reference>
<dbReference type="AlphaFoldDB" id="A0A2G9WPG3"/>
<dbReference type="GO" id="GO:0044010">
    <property type="term" value="P:single-species biofilm formation"/>
    <property type="evidence" value="ECO:0007669"/>
    <property type="project" value="InterPro"/>
</dbReference>
<gene>
    <name evidence="1" type="ORF">CJ014_24485</name>
</gene>
<dbReference type="Proteomes" id="UP000231070">
    <property type="component" value="Unassembled WGS sequence"/>
</dbReference>
<dbReference type="InterPro" id="IPR038493">
    <property type="entry name" value="MqsR_sf"/>
</dbReference>
<protein>
    <submittedName>
        <fullName evidence="1">Motility quorum-sensing regulator MqsR</fullName>
    </submittedName>
</protein>
<dbReference type="OrthoDB" id="1666895at2"/>
<dbReference type="Pfam" id="PF15723">
    <property type="entry name" value="MqsR_toxin"/>
    <property type="match status" value="1"/>
</dbReference>
<name>A0A2G9WPG3_9HYPH</name>